<dbReference type="AlphaFoldDB" id="A0A939IIH9"/>
<proteinExistence type="predicted"/>
<protein>
    <submittedName>
        <fullName evidence="2">Uncharacterized protein</fullName>
    </submittedName>
</protein>
<evidence type="ECO:0000313" key="2">
    <source>
        <dbReference type="EMBL" id="MBN7773096.1"/>
    </source>
</evidence>
<comment type="caution">
    <text evidence="2">The sequence shown here is derived from an EMBL/GenBank/DDBJ whole genome shotgun (WGS) entry which is preliminary data.</text>
</comment>
<feature type="transmembrane region" description="Helical" evidence="1">
    <location>
        <begin position="64"/>
        <end position="88"/>
    </location>
</feature>
<gene>
    <name evidence="2" type="ORF">JYB65_06960</name>
</gene>
<keyword evidence="1" id="KW-0812">Transmembrane</keyword>
<dbReference type="EMBL" id="JAFJZZ010000002">
    <property type="protein sequence ID" value="MBN7773096.1"/>
    <property type="molecule type" value="Genomic_DNA"/>
</dbReference>
<name>A0A939IIH9_CLOAM</name>
<keyword evidence="1" id="KW-1133">Transmembrane helix</keyword>
<reference evidence="2" key="1">
    <citation type="submission" date="2021-02" db="EMBL/GenBank/DDBJ databases">
        <title>Abyssanaerobacter marinus gen.nov., sp., nov, anaerobic bacterium isolated from the Onnuri vent field of Indian Ocean and suggestion of Mogibacteriaceae fam. nov., and proposal of reclassification of ambiguous this family's genus member.</title>
        <authorList>
            <person name="Kim Y.J."/>
            <person name="Yang J.-A."/>
        </authorList>
    </citation>
    <scope>NUCLEOTIDE SEQUENCE</scope>
    <source>
        <strain evidence="2">DSM 2634</strain>
    </source>
</reference>
<dbReference type="Proteomes" id="UP000664545">
    <property type="component" value="Unassembled WGS sequence"/>
</dbReference>
<sequence>MFRTTIALIAVLLIIVGIVFLQIFLSKKKNKWLGLILPLLCLGYSFLMLLGIMVYDSMGAGEILALFSVTFITANIPTIVLLAIYAACREKFKKDKEIEKMNIQDL</sequence>
<evidence type="ECO:0000256" key="1">
    <source>
        <dbReference type="SAM" id="Phobius"/>
    </source>
</evidence>
<dbReference type="RefSeq" id="WP_206581934.1">
    <property type="nucleotide sequence ID" value="NZ_JAFJZZ010000002.1"/>
</dbReference>
<accession>A0A939IIH9</accession>
<keyword evidence="1" id="KW-0472">Membrane</keyword>
<evidence type="ECO:0000313" key="3">
    <source>
        <dbReference type="Proteomes" id="UP000664545"/>
    </source>
</evidence>
<keyword evidence="3" id="KW-1185">Reference proteome</keyword>
<feature type="transmembrane region" description="Helical" evidence="1">
    <location>
        <begin position="6"/>
        <end position="25"/>
    </location>
</feature>
<organism evidence="2 3">
    <name type="scientific">Clostridium aminobutyricum</name>
    <dbReference type="NCBI Taxonomy" id="33953"/>
    <lineage>
        <taxon>Bacteria</taxon>
        <taxon>Bacillati</taxon>
        <taxon>Bacillota</taxon>
        <taxon>Clostridia</taxon>
        <taxon>Eubacteriales</taxon>
        <taxon>Clostridiaceae</taxon>
        <taxon>Clostridium</taxon>
    </lineage>
</organism>
<feature type="transmembrane region" description="Helical" evidence="1">
    <location>
        <begin position="32"/>
        <end position="52"/>
    </location>
</feature>